<dbReference type="SUPFAM" id="SSF51161">
    <property type="entry name" value="Trimeric LpxA-like enzymes"/>
    <property type="match status" value="1"/>
</dbReference>
<dbReference type="PANTHER" id="PTHR43378:SF2">
    <property type="entry name" value="UDP-3-O-ACYLGLUCOSAMINE N-ACYLTRANSFERASE 1, MITOCHONDRIAL-RELATED"/>
    <property type="match status" value="1"/>
</dbReference>
<evidence type="ECO:0000313" key="8">
    <source>
        <dbReference type="Proteomes" id="UP000002408"/>
    </source>
</evidence>
<name>A7I944_METB6</name>
<protein>
    <submittedName>
        <fullName evidence="7">UDP-3-O-(3-hydroxymyristoyl) glucosamine N-acyltransferase</fullName>
    </submittedName>
</protein>
<evidence type="ECO:0000256" key="2">
    <source>
        <dbReference type="ARBA" id="ARBA00022556"/>
    </source>
</evidence>
<dbReference type="EMBL" id="CP000780">
    <property type="protein sequence ID" value="ABS56255.1"/>
    <property type="molecule type" value="Genomic_DNA"/>
</dbReference>
<dbReference type="KEGG" id="mbn:Mboo_1738"/>
<gene>
    <name evidence="7" type="ordered locus">Mboo_1738</name>
</gene>
<evidence type="ECO:0000256" key="1">
    <source>
        <dbReference type="ARBA" id="ARBA00022516"/>
    </source>
</evidence>
<dbReference type="InterPro" id="IPR007691">
    <property type="entry name" value="LpxD"/>
</dbReference>
<dbReference type="HOGENOM" id="CLU_049865_1_1_2"/>
<dbReference type="GeneID" id="5411970"/>
<proteinExistence type="predicted"/>
<evidence type="ECO:0000256" key="3">
    <source>
        <dbReference type="ARBA" id="ARBA00022679"/>
    </source>
</evidence>
<dbReference type="PANTHER" id="PTHR43378">
    <property type="entry name" value="UDP-3-O-ACYLGLUCOSAMINE N-ACYLTRANSFERASE"/>
    <property type="match status" value="1"/>
</dbReference>
<dbReference type="Pfam" id="PF00132">
    <property type="entry name" value="Hexapep"/>
    <property type="match status" value="1"/>
</dbReference>
<feature type="domain" description="Mannose-1-phosphate guanyltransferase C-terminal" evidence="6">
    <location>
        <begin position="125"/>
        <end position="226"/>
    </location>
</feature>
<dbReference type="InterPro" id="IPR001451">
    <property type="entry name" value="Hexapep"/>
</dbReference>
<keyword evidence="3 7" id="KW-0808">Transferase</keyword>
<organism evidence="7 8">
    <name type="scientific">Methanoregula boonei (strain DSM 21154 / JCM 14090 / 6A8)</name>
    <dbReference type="NCBI Taxonomy" id="456442"/>
    <lineage>
        <taxon>Archaea</taxon>
        <taxon>Methanobacteriati</taxon>
        <taxon>Methanobacteriota</taxon>
        <taxon>Stenosarchaea group</taxon>
        <taxon>Methanomicrobia</taxon>
        <taxon>Methanomicrobiales</taxon>
        <taxon>Methanoregulaceae</taxon>
        <taxon>Methanoregula</taxon>
    </lineage>
</organism>
<dbReference type="RefSeq" id="WP_012107303.1">
    <property type="nucleotide sequence ID" value="NC_009712.1"/>
</dbReference>
<evidence type="ECO:0000313" key="7">
    <source>
        <dbReference type="EMBL" id="ABS56255.1"/>
    </source>
</evidence>
<dbReference type="Pfam" id="PF25087">
    <property type="entry name" value="GMPPB_C"/>
    <property type="match status" value="1"/>
</dbReference>
<dbReference type="Proteomes" id="UP000002408">
    <property type="component" value="Chromosome"/>
</dbReference>
<keyword evidence="1" id="KW-0444">Lipid biosynthesis</keyword>
<dbReference type="Gene3D" id="2.160.10.10">
    <property type="entry name" value="Hexapeptide repeat proteins"/>
    <property type="match status" value="1"/>
</dbReference>
<accession>A7I944</accession>
<dbReference type="GO" id="GO:0016020">
    <property type="term" value="C:membrane"/>
    <property type="evidence" value="ECO:0007669"/>
    <property type="project" value="GOC"/>
</dbReference>
<dbReference type="eggNOG" id="arCOG00666">
    <property type="taxonomic scope" value="Archaea"/>
</dbReference>
<evidence type="ECO:0000256" key="4">
    <source>
        <dbReference type="ARBA" id="ARBA00023098"/>
    </source>
</evidence>
<dbReference type="GO" id="GO:0016410">
    <property type="term" value="F:N-acyltransferase activity"/>
    <property type="evidence" value="ECO:0007669"/>
    <property type="project" value="InterPro"/>
</dbReference>
<keyword evidence="5 7" id="KW-0012">Acyltransferase</keyword>
<keyword evidence="2" id="KW-0441">Lipid A biosynthesis</keyword>
<sequence length="239" mass="25856">MITEKIFKKIKSPQIANSRIAHSKIMQFFFKYSLKSYNFLVSRTSFFQHGLNGSCGTGNSIHPTAIIERKNVVMGNLCTIGKNVIIEKNTIIGNNVTIEEGAVIGSEGFEFRRIAGELVPIVHTGGVIIHDNVRIGRSVCIDKSSLGTYTEIGDSSYIHTCTHIGHGVKIGQGTTLAQGTMVGGYADIGSRVRIGRDSSLADAIALEDEVRVPDCTIVTRSIKKISGDEMRGADHDGMA</sequence>
<evidence type="ECO:0000256" key="5">
    <source>
        <dbReference type="ARBA" id="ARBA00023315"/>
    </source>
</evidence>
<dbReference type="AlphaFoldDB" id="A7I944"/>
<keyword evidence="8" id="KW-1185">Reference proteome</keyword>
<dbReference type="STRING" id="456442.Mboo_1738"/>
<dbReference type="InterPro" id="IPR011004">
    <property type="entry name" value="Trimer_LpxA-like_sf"/>
</dbReference>
<dbReference type="InterPro" id="IPR056729">
    <property type="entry name" value="GMPPB_C"/>
</dbReference>
<reference evidence="8" key="1">
    <citation type="journal article" date="2015" name="Microbiology">
        <title>Genome of Methanoregula boonei 6A8 reveals adaptations to oligotrophic peatland environments.</title>
        <authorList>
            <person name="Braeuer S."/>
            <person name="Cadillo-Quiroz H."/>
            <person name="Kyrpides N."/>
            <person name="Woyke T."/>
            <person name="Goodwin L."/>
            <person name="Detter C."/>
            <person name="Podell S."/>
            <person name="Yavitt J.B."/>
            <person name="Zinder S.H."/>
        </authorList>
    </citation>
    <scope>NUCLEOTIDE SEQUENCE [LARGE SCALE GENOMIC DNA]</scope>
    <source>
        <strain evidence="8">DSM 21154 / JCM 14090 / 6A8</strain>
    </source>
</reference>
<keyword evidence="4" id="KW-0443">Lipid metabolism</keyword>
<evidence type="ECO:0000259" key="6">
    <source>
        <dbReference type="Pfam" id="PF25087"/>
    </source>
</evidence>
<dbReference type="OrthoDB" id="30669at2157"/>
<dbReference type="GO" id="GO:0009245">
    <property type="term" value="P:lipid A biosynthetic process"/>
    <property type="evidence" value="ECO:0007669"/>
    <property type="project" value="UniProtKB-KW"/>
</dbReference>